<evidence type="ECO:0000256" key="1">
    <source>
        <dbReference type="ARBA" id="ARBA00009809"/>
    </source>
</evidence>
<evidence type="ECO:0000313" key="6">
    <source>
        <dbReference type="Proteomes" id="UP000321234"/>
    </source>
</evidence>
<dbReference type="Gene3D" id="3.20.20.80">
    <property type="entry name" value="Glycosidases"/>
    <property type="match status" value="1"/>
</dbReference>
<accession>A0A5C8Z3W0</accession>
<dbReference type="InterPro" id="IPR054746">
    <property type="entry name" value="GLMA-like_second"/>
</dbReference>
<dbReference type="InterPro" id="IPR031330">
    <property type="entry name" value="Gly_Hdrlase_35_cat"/>
</dbReference>
<dbReference type="GO" id="GO:0004553">
    <property type="term" value="F:hydrolase activity, hydrolyzing O-glycosyl compounds"/>
    <property type="evidence" value="ECO:0007669"/>
    <property type="project" value="InterPro"/>
</dbReference>
<evidence type="ECO:0000313" key="5">
    <source>
        <dbReference type="EMBL" id="TXR51596.1"/>
    </source>
</evidence>
<feature type="domain" description="GLMA-like second" evidence="4">
    <location>
        <begin position="515"/>
        <end position="608"/>
    </location>
</feature>
<comment type="similarity">
    <text evidence="1 2">Belongs to the glycosyl hydrolase 35 family.</text>
</comment>
<feature type="domain" description="Glycoside hydrolase 35 catalytic" evidence="3">
    <location>
        <begin position="33"/>
        <end position="202"/>
    </location>
</feature>
<dbReference type="OrthoDB" id="9813184at2"/>
<gene>
    <name evidence="5" type="ORF">FMM08_21995</name>
</gene>
<dbReference type="PANTHER" id="PTHR23421">
    <property type="entry name" value="BETA-GALACTOSIDASE RELATED"/>
    <property type="match status" value="1"/>
</dbReference>
<name>A0A5C8Z3W0_9ACTN</name>
<dbReference type="InterPro" id="IPR001944">
    <property type="entry name" value="Glycoside_Hdrlase_35"/>
</dbReference>
<dbReference type="EMBL" id="VKAC01000020">
    <property type="protein sequence ID" value="TXR51596.1"/>
    <property type="molecule type" value="Genomic_DNA"/>
</dbReference>
<dbReference type="InterPro" id="IPR017853">
    <property type="entry name" value="GH"/>
</dbReference>
<keyword evidence="5" id="KW-0378">Hydrolase</keyword>
<evidence type="ECO:0000259" key="4">
    <source>
        <dbReference type="Pfam" id="PF22369"/>
    </source>
</evidence>
<dbReference type="InterPro" id="IPR029062">
    <property type="entry name" value="Class_I_gatase-like"/>
</dbReference>
<dbReference type="AlphaFoldDB" id="A0A5C8Z3W0"/>
<protein>
    <submittedName>
        <fullName evidence="5">Glycosyl hydrolase</fullName>
    </submittedName>
</protein>
<dbReference type="Pfam" id="PF22369">
    <property type="entry name" value="GLMA_2nd"/>
    <property type="match status" value="1"/>
</dbReference>
<dbReference type="Proteomes" id="UP000321234">
    <property type="component" value="Unassembled WGS sequence"/>
</dbReference>
<dbReference type="SUPFAM" id="SSF51445">
    <property type="entry name" value="(Trans)glycosidases"/>
    <property type="match status" value="1"/>
</dbReference>
<dbReference type="GO" id="GO:0005975">
    <property type="term" value="P:carbohydrate metabolic process"/>
    <property type="evidence" value="ECO:0007669"/>
    <property type="project" value="InterPro"/>
</dbReference>
<dbReference type="SUPFAM" id="SSF52317">
    <property type="entry name" value="Class I glutamine amidotransferase-like"/>
    <property type="match status" value="1"/>
</dbReference>
<keyword evidence="6" id="KW-1185">Reference proteome</keyword>
<reference evidence="5 6" key="1">
    <citation type="submission" date="2019-07" db="EMBL/GenBank/DDBJ databases">
        <title>Quadrisphaera sp. strain DD2A genome sequencing and assembly.</title>
        <authorList>
            <person name="Kim I."/>
        </authorList>
    </citation>
    <scope>NUCLEOTIDE SEQUENCE [LARGE SCALE GENOMIC DNA]</scope>
    <source>
        <strain evidence="5 6">DD2A</strain>
    </source>
</reference>
<evidence type="ECO:0000256" key="2">
    <source>
        <dbReference type="RuleBase" id="RU003679"/>
    </source>
</evidence>
<sequence length="782" mass="82843">MSLPGRCARVDGGSASTYRRRMRLDVELRDRRILVGGTPQVLRAGEVHYFRLARDGWRRRLELLLEAGGDTVATYVPWGVHELADGTLDLTGRTRPELDLGAFLDLAAELGLLVFARPGPFQMAELRHEGLPGRIGRDHRDLVPVGWDAAPAPTPDLDVAAPRFLDLTRPWYAAVGEVLRPRLAPNGGPVVAVQLDNEVGMLSWVSNTPVLTEHAVAELRERVVAAPDRRPAAAYPAPDAPLEEWLAAVRSPSPELAPDLRVDLAELHRDRAARYLASLADLAREHGFGDVPLLVNVHGTAADSAAPLPIGISQLQRSWQGAVGGVAGMTAGSDHYVGSLSAAGAAEMHLAHAFLAATLGPDQPLTVLEHECGTGDYGGDLGAHVDPEAVDLKTRLLLAQGARLFNWYLFAGGANWSDPRPGEAQQRIGITGERHGAAAPVTPEGERGPAFASTAASMRAVADLERWAAVWEPEHDALAVGYLPSAFATEHVHPADEAGRALRADLEQHRFGGPRGILPRVLLAEGYRFGAVDLEDHDDDEDGRWPRVVVVGAGRVLDGGVQERLVEHVRAGGGLLLVGDLPELDLRGRPCTALADALGLRRTGEVRSGPRMPCDVRPAGGTTGWAEVTSSRVSALAPPSAPGAEVLAVEATSGKPCAVAVPLGEGSAVVVAADAPLPSGWYRSLVERLGAAPGLHVEGAAPGLVVATTATPEGERFLHLMATSGHPQRVRVSERDASGALMPLLGGRPVELAGRSGTILRLEPVQPDYGTGHRHQTLRGNE</sequence>
<comment type="caution">
    <text evidence="5">The sequence shown here is derived from an EMBL/GenBank/DDBJ whole genome shotgun (WGS) entry which is preliminary data.</text>
</comment>
<dbReference type="Gene3D" id="3.40.50.880">
    <property type="match status" value="1"/>
</dbReference>
<organism evidence="5 6">
    <name type="scientific">Quadrisphaera setariae</name>
    <dbReference type="NCBI Taxonomy" id="2593304"/>
    <lineage>
        <taxon>Bacteria</taxon>
        <taxon>Bacillati</taxon>
        <taxon>Actinomycetota</taxon>
        <taxon>Actinomycetes</taxon>
        <taxon>Kineosporiales</taxon>
        <taxon>Kineosporiaceae</taxon>
        <taxon>Quadrisphaera</taxon>
    </lineage>
</organism>
<evidence type="ECO:0000259" key="3">
    <source>
        <dbReference type="Pfam" id="PF01301"/>
    </source>
</evidence>
<proteinExistence type="inferred from homology"/>
<dbReference type="Pfam" id="PF01301">
    <property type="entry name" value="Glyco_hydro_35"/>
    <property type="match status" value="1"/>
</dbReference>